<dbReference type="SUPFAM" id="SSF53300">
    <property type="entry name" value="vWA-like"/>
    <property type="match status" value="1"/>
</dbReference>
<sequence length="293" mass="33161">MDTLLSPILTKRLANFKITSKKQVRGGHKGERRSKRLGSSLEFSDFRLYHPGDDLRQIDWNTVARTGKYYIKQFMDEQELAITIHMDCTKSMGINEGKWLRAKQLAATFSFLSLANADRVEIVPLASPTRRLPSTKGKAMVNRALSFIEGIALATDDQTFGESLIQKSKQGRLGGCQIIISDFLEDPTDLFHAIKQMQAKHQQVLLVQVVLPEEQDPDYLGDLKLIDIESSGVREVSMSPRVVQNYKQLFEAHIQRLQSFCNPRGIDFIQSPTSVSLERMIFSTLMGKGWIGR</sequence>
<name>A0A9X4AJV6_9BACI</name>
<evidence type="ECO:0000259" key="1">
    <source>
        <dbReference type="Pfam" id="PF01882"/>
    </source>
</evidence>
<dbReference type="AlphaFoldDB" id="A0A9X4AJV6"/>
<dbReference type="EMBL" id="JAMQJZ010000006">
    <property type="protein sequence ID" value="MDC3420743.1"/>
    <property type="molecule type" value="Genomic_DNA"/>
</dbReference>
<dbReference type="Pfam" id="PF01882">
    <property type="entry name" value="DUF58"/>
    <property type="match status" value="1"/>
</dbReference>
<dbReference type="Proteomes" id="UP001145072">
    <property type="component" value="Unassembled WGS sequence"/>
</dbReference>
<organism evidence="2 3">
    <name type="scientific">Aquibacillus koreensis</name>
    <dbReference type="NCBI Taxonomy" id="279446"/>
    <lineage>
        <taxon>Bacteria</taxon>
        <taxon>Bacillati</taxon>
        <taxon>Bacillota</taxon>
        <taxon>Bacilli</taxon>
        <taxon>Bacillales</taxon>
        <taxon>Bacillaceae</taxon>
        <taxon>Aquibacillus</taxon>
    </lineage>
</organism>
<gene>
    <name evidence="2" type="ORF">NC661_10220</name>
</gene>
<reference evidence="2" key="1">
    <citation type="submission" date="2022-06" db="EMBL/GenBank/DDBJ databases">
        <title>Aquibacillus sp. a new bacterium isolated from soil saline samples.</title>
        <authorList>
            <person name="Galisteo C."/>
            <person name="De La Haba R."/>
            <person name="Sanchez-Porro C."/>
            <person name="Ventosa A."/>
        </authorList>
    </citation>
    <scope>NUCLEOTIDE SEQUENCE</scope>
    <source>
        <strain evidence="2">JCM 12387</strain>
    </source>
</reference>
<feature type="domain" description="DUF58" evidence="1">
    <location>
        <begin position="46"/>
        <end position="253"/>
    </location>
</feature>
<protein>
    <submittedName>
        <fullName evidence="2">DUF58 domain-containing protein</fullName>
    </submittedName>
</protein>
<dbReference type="InterPro" id="IPR036465">
    <property type="entry name" value="vWFA_dom_sf"/>
</dbReference>
<dbReference type="PANTHER" id="PTHR33608">
    <property type="entry name" value="BLL2464 PROTEIN"/>
    <property type="match status" value="1"/>
</dbReference>
<dbReference type="PANTHER" id="PTHR33608:SF7">
    <property type="entry name" value="DUF58 DOMAIN-CONTAINING PROTEIN"/>
    <property type="match status" value="1"/>
</dbReference>
<dbReference type="InterPro" id="IPR002881">
    <property type="entry name" value="DUF58"/>
</dbReference>
<comment type="caution">
    <text evidence="2">The sequence shown here is derived from an EMBL/GenBank/DDBJ whole genome shotgun (WGS) entry which is preliminary data.</text>
</comment>
<proteinExistence type="predicted"/>
<evidence type="ECO:0000313" key="2">
    <source>
        <dbReference type="EMBL" id="MDC3420743.1"/>
    </source>
</evidence>
<accession>A0A9X4AJV6</accession>
<dbReference type="RefSeq" id="WP_259865610.1">
    <property type="nucleotide sequence ID" value="NZ_JAMQJZ010000006.1"/>
</dbReference>
<keyword evidence="3" id="KW-1185">Reference proteome</keyword>
<evidence type="ECO:0000313" key="3">
    <source>
        <dbReference type="Proteomes" id="UP001145072"/>
    </source>
</evidence>